<dbReference type="PANTHER" id="PTHR31025:SF9">
    <property type="entry name" value="SI:DKEY-286J15.1"/>
    <property type="match status" value="1"/>
</dbReference>
<evidence type="ECO:0000313" key="3">
    <source>
        <dbReference type="EMBL" id="KAK4005854.1"/>
    </source>
</evidence>
<keyword evidence="4" id="KW-1185">Reference proteome</keyword>
<organism evidence="3 4">
    <name type="scientific">Daphnia magna</name>
    <dbReference type="NCBI Taxonomy" id="35525"/>
    <lineage>
        <taxon>Eukaryota</taxon>
        <taxon>Metazoa</taxon>
        <taxon>Ecdysozoa</taxon>
        <taxon>Arthropoda</taxon>
        <taxon>Crustacea</taxon>
        <taxon>Branchiopoda</taxon>
        <taxon>Diplostraca</taxon>
        <taxon>Cladocera</taxon>
        <taxon>Anomopoda</taxon>
        <taxon>Daphniidae</taxon>
        <taxon>Daphnia</taxon>
    </lineage>
</organism>
<dbReference type="PANTHER" id="PTHR31025">
    <property type="entry name" value="SI:CH211-196P9.1-RELATED"/>
    <property type="match status" value="1"/>
</dbReference>
<proteinExistence type="predicted"/>
<dbReference type="SMART" id="SM00355">
    <property type="entry name" value="ZnF_C2H2"/>
    <property type="match status" value="2"/>
</dbReference>
<keyword evidence="1" id="KW-0862">Zinc</keyword>
<keyword evidence="1" id="KW-0863">Zinc-finger</keyword>
<sequence>MDFQLENIGIQCEVVNCNARTRTRKEMLSHYRTVHRGDRTFDVPCLAGCDRRYRTEDGLRKHLQSHHPRFFEQNIEAEGVAPSDSEELDVMLQEEIQRINSPLDAASISSTEEQVLQKPHNYDSALYLLCLSDERKFNQVDLQTVMDATTAFVNKEIISVLSKTISSLRDENCTHFKSIQQMEQLYGSPFAPDPFEGLRTQYRQRQFYSKYFGMINPSKKRLPALPSDYGRHRTRQPQTFKKQEYVVVSLISQLHCLLQKDDVYNKVFSDKIPLPGFLSRFEDGTSFLENPLFKQRPHALQIHLYLDEVQLCDALGSKVFNNKYCLGTDVEIQNNFTDEEFVERTKSSHNLHCETLSTDEAEYFGKLYGLTTPQMRHFFKMAPGLSVSPTPTYPGRNRSAIFRDRDLVFKRQSDIKEGVWVVVSEDSPVKSGSIIKCTFKTSAKRSLHAATTDAAVMDPLSMPLVSNDEFIKELVVENVSTPVTIYDHSSQNVSTYNISHDNFFVLPQELIAENTSSHSLRDASEGNCLLDDSETSTDIVDSSCDDHAQNIRSVAKNLKKRKLCLQSRNPPSKTTCLTTAVLKERREPTSVPLPANFNLPNRFRLDIQQKLDDSSSVFMAKDQSAFLREVANAIQLYSYKPSEFELANIVSEILLKYPHASSLPTAEAKHKDLIYKLKRIMERRRAELRIELSAKQKTKLRNDNHSDPTKCSQVAIDTDETSYWKNVAKMFEIFEKGTVPYSDTVDALLKLTFSIRRALIMKWVPESGRMEKFMDKHCPFLKLQTFLFLEFELIMKKSCEIFRQKWTESAKLIVEAAKTTKKKQVAILLSSQRFQNMSPETYSRAALELLPFLVPGKGRGDKAARHLVDSRLESANLQSCIMEERRGSPFILYIGSTIHLIMESNPFMRFNTTADAVIGLMATYYVFHFKYSEKVQNALLFLQSYVFGEKDKATYSTPSYNKDNKYADITITSQSDERILDGSSQWRSGNG</sequence>
<comment type="caution">
    <text evidence="3">The sequence shown here is derived from an EMBL/GenBank/DDBJ whole genome shotgun (WGS) entry which is preliminary data.</text>
</comment>
<dbReference type="PROSITE" id="PS50157">
    <property type="entry name" value="ZINC_FINGER_C2H2_2"/>
    <property type="match status" value="1"/>
</dbReference>
<protein>
    <recommendedName>
        <fullName evidence="2">C2H2-type domain-containing protein</fullName>
    </recommendedName>
</protein>
<name>A0ABQ9YYX6_9CRUS</name>
<evidence type="ECO:0000313" key="4">
    <source>
        <dbReference type="Proteomes" id="UP001234178"/>
    </source>
</evidence>
<gene>
    <name evidence="3" type="ORF">OUZ56_010977</name>
</gene>
<keyword evidence="1" id="KW-0479">Metal-binding</keyword>
<reference evidence="3 4" key="1">
    <citation type="journal article" date="2023" name="Nucleic Acids Res.">
        <title>The hologenome of Daphnia magna reveals possible DNA methylation and microbiome-mediated evolution of the host genome.</title>
        <authorList>
            <person name="Chaturvedi A."/>
            <person name="Li X."/>
            <person name="Dhandapani V."/>
            <person name="Marshall H."/>
            <person name="Kissane S."/>
            <person name="Cuenca-Cambronero M."/>
            <person name="Asole G."/>
            <person name="Calvet F."/>
            <person name="Ruiz-Romero M."/>
            <person name="Marangio P."/>
            <person name="Guigo R."/>
            <person name="Rago D."/>
            <person name="Mirbahai L."/>
            <person name="Eastwood N."/>
            <person name="Colbourne J.K."/>
            <person name="Zhou J."/>
            <person name="Mallon E."/>
            <person name="Orsini L."/>
        </authorList>
    </citation>
    <scope>NUCLEOTIDE SEQUENCE [LARGE SCALE GENOMIC DNA]</scope>
    <source>
        <strain evidence="3">LRV0_1</strain>
    </source>
</reference>
<dbReference type="Gene3D" id="3.30.160.60">
    <property type="entry name" value="Classic Zinc Finger"/>
    <property type="match status" value="1"/>
</dbReference>
<evidence type="ECO:0000259" key="2">
    <source>
        <dbReference type="PROSITE" id="PS50157"/>
    </source>
</evidence>
<feature type="domain" description="C2H2-type" evidence="2">
    <location>
        <begin position="10"/>
        <end position="40"/>
    </location>
</feature>
<accession>A0ABQ9YYX6</accession>
<dbReference type="InterPro" id="IPR013087">
    <property type="entry name" value="Znf_C2H2_type"/>
</dbReference>
<dbReference type="EMBL" id="JAOYFB010000002">
    <property type="protein sequence ID" value="KAK4005854.1"/>
    <property type="molecule type" value="Genomic_DNA"/>
</dbReference>
<evidence type="ECO:0000256" key="1">
    <source>
        <dbReference type="PROSITE-ProRule" id="PRU00042"/>
    </source>
</evidence>
<dbReference type="Proteomes" id="UP001234178">
    <property type="component" value="Unassembled WGS sequence"/>
</dbReference>